<dbReference type="Gramene" id="GBG84005">
    <property type="protein sequence ID" value="GBG84005"/>
    <property type="gene ID" value="CBR_g37879"/>
</dbReference>
<feature type="compositionally biased region" description="Low complexity" evidence="1">
    <location>
        <begin position="905"/>
        <end position="915"/>
    </location>
</feature>
<feature type="region of interest" description="Disordered" evidence="1">
    <location>
        <begin position="873"/>
        <end position="933"/>
    </location>
</feature>
<feature type="region of interest" description="Disordered" evidence="1">
    <location>
        <begin position="169"/>
        <end position="201"/>
    </location>
</feature>
<feature type="compositionally biased region" description="Basic and acidic residues" evidence="1">
    <location>
        <begin position="641"/>
        <end position="659"/>
    </location>
</feature>
<dbReference type="GO" id="GO:0003723">
    <property type="term" value="F:RNA binding"/>
    <property type="evidence" value="ECO:0007669"/>
    <property type="project" value="InterPro"/>
</dbReference>
<feature type="region of interest" description="Disordered" evidence="1">
    <location>
        <begin position="366"/>
        <end position="462"/>
    </location>
</feature>
<feature type="compositionally biased region" description="Basic residues" evidence="1">
    <location>
        <begin position="894"/>
        <end position="904"/>
    </location>
</feature>
<proteinExistence type="predicted"/>
<dbReference type="Gene3D" id="1.10.10.790">
    <property type="entry name" value="Surp module"/>
    <property type="match status" value="1"/>
</dbReference>
<dbReference type="InterPro" id="IPR000061">
    <property type="entry name" value="Surp"/>
</dbReference>
<dbReference type="GO" id="GO:0006874">
    <property type="term" value="P:intracellular calcium ion homeostasis"/>
    <property type="evidence" value="ECO:0007669"/>
    <property type="project" value="TreeGrafter"/>
</dbReference>
<dbReference type="PROSITE" id="PS50128">
    <property type="entry name" value="SURP"/>
    <property type="match status" value="1"/>
</dbReference>
<feature type="compositionally biased region" description="Basic and acidic residues" evidence="1">
    <location>
        <begin position="703"/>
        <end position="725"/>
    </location>
</feature>
<dbReference type="SMART" id="SM00648">
    <property type="entry name" value="SWAP"/>
    <property type="match status" value="1"/>
</dbReference>
<dbReference type="GO" id="GO:0006396">
    <property type="term" value="P:RNA processing"/>
    <property type="evidence" value="ECO:0007669"/>
    <property type="project" value="InterPro"/>
</dbReference>
<feature type="compositionally biased region" description="Basic and acidic residues" evidence="1">
    <location>
        <begin position="818"/>
        <end position="829"/>
    </location>
</feature>
<feature type="compositionally biased region" description="Polar residues" evidence="1">
    <location>
        <begin position="521"/>
        <end position="532"/>
    </location>
</feature>
<reference evidence="3 4" key="1">
    <citation type="journal article" date="2018" name="Cell">
        <title>The Chara Genome: Secondary Complexity and Implications for Plant Terrestrialization.</title>
        <authorList>
            <person name="Nishiyama T."/>
            <person name="Sakayama H."/>
            <person name="Vries J.D."/>
            <person name="Buschmann H."/>
            <person name="Saint-Marcoux D."/>
            <person name="Ullrich K.K."/>
            <person name="Haas F.B."/>
            <person name="Vanderstraeten L."/>
            <person name="Becker D."/>
            <person name="Lang D."/>
            <person name="Vosolsobe S."/>
            <person name="Rombauts S."/>
            <person name="Wilhelmsson P.K.I."/>
            <person name="Janitza P."/>
            <person name="Kern R."/>
            <person name="Heyl A."/>
            <person name="Rumpler F."/>
            <person name="Villalobos L.I.A.C."/>
            <person name="Clay J.M."/>
            <person name="Skokan R."/>
            <person name="Toyoda A."/>
            <person name="Suzuki Y."/>
            <person name="Kagoshima H."/>
            <person name="Schijlen E."/>
            <person name="Tajeshwar N."/>
            <person name="Catarino B."/>
            <person name="Hetherington A.J."/>
            <person name="Saltykova A."/>
            <person name="Bonnot C."/>
            <person name="Breuninger H."/>
            <person name="Symeonidi A."/>
            <person name="Radhakrishnan G.V."/>
            <person name="Van Nieuwerburgh F."/>
            <person name="Deforce D."/>
            <person name="Chang C."/>
            <person name="Karol K.G."/>
            <person name="Hedrich R."/>
            <person name="Ulvskov P."/>
            <person name="Glockner G."/>
            <person name="Delwiche C.F."/>
            <person name="Petrasek J."/>
            <person name="Van de Peer Y."/>
            <person name="Friml J."/>
            <person name="Beilby M."/>
            <person name="Dolan L."/>
            <person name="Kohara Y."/>
            <person name="Sugano S."/>
            <person name="Fujiyama A."/>
            <person name="Delaux P.-M."/>
            <person name="Quint M."/>
            <person name="TheiBen G."/>
            <person name="Hagemann M."/>
            <person name="Harholt J."/>
            <person name="Dunand C."/>
            <person name="Zachgo S."/>
            <person name="Langdale J."/>
            <person name="Maumus F."/>
            <person name="Straeten D.V.D."/>
            <person name="Gould S.B."/>
            <person name="Rensing S.A."/>
        </authorList>
    </citation>
    <scope>NUCLEOTIDE SEQUENCE [LARGE SCALE GENOMIC DNA]</scope>
    <source>
        <strain evidence="3 4">S276</strain>
    </source>
</reference>
<dbReference type="EMBL" id="BFEA01000460">
    <property type="protein sequence ID" value="GBG84005.1"/>
    <property type="molecule type" value="Genomic_DNA"/>
</dbReference>
<feature type="compositionally biased region" description="Basic and acidic residues" evidence="1">
    <location>
        <begin position="669"/>
        <end position="688"/>
    </location>
</feature>
<protein>
    <recommendedName>
        <fullName evidence="2">SURP motif domain-containing protein</fullName>
    </recommendedName>
</protein>
<sequence>MYQSAYSPPDGGLSSVQTQRGVDVVEGGGGGGGAEGGGRPCTDSHCPIMAPGIILGGQSAADTSHCPLGDFGMPFRPQSQYGSATARFGSPNGVGGLGFGREQGPTTPPSSDLTNVGVMQANQFNFSVCHGFPSRRFPPSSPRPLSPVSVPMLPEDSLLARPPQLLQIVSPPPRPPLALPSDNVSHQSLAPPTSGELSSRVGTPLLLGPATAGDRLQSTVLCPPNLTVGLSEKPVHSFQTFHERAGHSRSDSGWVPGILPSNRLPPSHLGGCGSRALTVHSSGAPLPPADAEVRKNIEVLALYVAKNGPAFEHRTRTDQAGNPKFRFLLGGAPGSVEAQAAEYYKWMKNVIEEQVNARPVLHASSPSVSHIHHEEEAVTCVPLPSSPSTSNSDMDMEDDFAPPLPPEDGASSDSGDGIHPRASLPSSDQPVDNGSFSPARYVGSSITPVRKPRTAQTSSEKHVLPVYRSPVVETSSEGRGLLVTSSPGHALETHVLPAPSVHEDGGGSCPSPASDHPSRHQVANPSFHSSNVLPGFPSASFSSILAPPSTLPSPLSSTPTSTPPSAPQSSVVRGLPAKAEDIRDPAADDGNPASPLERQANGDDGGRIRHRRLGARTTSEDESNGISGRELDAQEVNFDVNGKDNPRQAHEPARQESIVEHVLGTVEDEEKKPTSQSFEDREGQRTIQDEDCLEEDMVQKNPVKMEHGTEEKASNVREFSPDDFRRRRREGRSGGGSEKPVFDDVGAADKVPSPAERTSLLGEPGGAVTAPSACIGGRCQEGVRVMEVVSGNGNFLPNNGVCSGNITVNAVEERGVQGEANEGERKDDNSPSAMVCVGERSGEPDAGDTSVPQDEFVAASRRGRVRVEIDRVSYGKKSRKASPSAARGLSWSRSRSRSLSRSRSRSPSTPMRSPLWGSRSPVQRRWAGRASKSRSPRRWRRRSISWRYDFSSCFGLEIGNECMRLVLGIIVS</sequence>
<keyword evidence="4" id="KW-1185">Reference proteome</keyword>
<dbReference type="SUPFAM" id="SSF109905">
    <property type="entry name" value="Surp module (SWAP domain)"/>
    <property type="match status" value="1"/>
</dbReference>
<feature type="region of interest" description="Disordered" evidence="1">
    <location>
        <begin position="818"/>
        <end position="857"/>
    </location>
</feature>
<feature type="region of interest" description="Disordered" evidence="1">
    <location>
        <begin position="498"/>
        <end position="774"/>
    </location>
</feature>
<evidence type="ECO:0000259" key="2">
    <source>
        <dbReference type="PROSITE" id="PS50128"/>
    </source>
</evidence>
<evidence type="ECO:0000256" key="1">
    <source>
        <dbReference type="SAM" id="MobiDB-lite"/>
    </source>
</evidence>
<dbReference type="Proteomes" id="UP000265515">
    <property type="component" value="Unassembled WGS sequence"/>
</dbReference>
<feature type="compositionally biased region" description="Polar residues" evidence="1">
    <location>
        <begin position="424"/>
        <end position="436"/>
    </location>
</feature>
<organism evidence="3 4">
    <name type="scientific">Chara braunii</name>
    <name type="common">Braun's stonewort</name>
    <dbReference type="NCBI Taxonomy" id="69332"/>
    <lineage>
        <taxon>Eukaryota</taxon>
        <taxon>Viridiplantae</taxon>
        <taxon>Streptophyta</taxon>
        <taxon>Charophyceae</taxon>
        <taxon>Charales</taxon>
        <taxon>Characeae</taxon>
        <taxon>Chara</taxon>
    </lineage>
</organism>
<feature type="region of interest" description="Disordered" evidence="1">
    <location>
        <begin position="77"/>
        <end position="115"/>
    </location>
</feature>
<name>A0A388LP55_CHABU</name>
<accession>A0A388LP55</accession>
<feature type="compositionally biased region" description="Polar residues" evidence="1">
    <location>
        <begin position="182"/>
        <end position="201"/>
    </location>
</feature>
<feature type="compositionally biased region" description="Low complexity" evidence="1">
    <location>
        <begin position="542"/>
        <end position="560"/>
    </location>
</feature>
<dbReference type="InterPro" id="IPR035967">
    <property type="entry name" value="SWAP/Surp_sf"/>
</dbReference>
<feature type="compositionally biased region" description="Gly residues" evidence="1">
    <location>
        <begin position="92"/>
        <end position="101"/>
    </location>
</feature>
<gene>
    <name evidence="3" type="ORF">CBR_g37879</name>
</gene>
<dbReference type="OrthoDB" id="1935339at2759"/>
<feature type="domain" description="SURP motif" evidence="2">
    <location>
        <begin position="296"/>
        <end position="344"/>
    </location>
</feature>
<dbReference type="AlphaFoldDB" id="A0A388LP55"/>
<dbReference type="GO" id="GO:0048471">
    <property type="term" value="C:perinuclear region of cytoplasm"/>
    <property type="evidence" value="ECO:0007669"/>
    <property type="project" value="TreeGrafter"/>
</dbReference>
<evidence type="ECO:0000313" key="3">
    <source>
        <dbReference type="EMBL" id="GBG84005.1"/>
    </source>
</evidence>
<evidence type="ECO:0000313" key="4">
    <source>
        <dbReference type="Proteomes" id="UP000265515"/>
    </source>
</evidence>
<dbReference type="Pfam" id="PF01805">
    <property type="entry name" value="Surp"/>
    <property type="match status" value="1"/>
</dbReference>
<dbReference type="PANTHER" id="PTHR12323">
    <property type="entry name" value="SR-RELATED CTD ASSOCIATED FACTOR 6"/>
    <property type="match status" value="1"/>
</dbReference>
<dbReference type="STRING" id="69332.A0A388LP55"/>
<comment type="caution">
    <text evidence="3">The sequence shown here is derived from an EMBL/GenBank/DDBJ whole genome shotgun (WGS) entry which is preliminary data.</text>
</comment>
<dbReference type="PANTHER" id="PTHR12323:SF0">
    <property type="entry name" value="CALCIUM HOMEOSTASIS ENDOPLASMIC RETICULUM PROTEIN"/>
    <property type="match status" value="1"/>
</dbReference>